<name>A0AAD1RI92_PELCU</name>
<dbReference type="EMBL" id="OW240913">
    <property type="protein sequence ID" value="CAH2256193.1"/>
    <property type="molecule type" value="Genomic_DNA"/>
</dbReference>
<dbReference type="Proteomes" id="UP001295444">
    <property type="component" value="Chromosome 02"/>
</dbReference>
<feature type="non-terminal residue" evidence="1">
    <location>
        <position position="1"/>
    </location>
</feature>
<organism evidence="1 2">
    <name type="scientific">Pelobates cultripes</name>
    <name type="common">Western spadefoot toad</name>
    <dbReference type="NCBI Taxonomy" id="61616"/>
    <lineage>
        <taxon>Eukaryota</taxon>
        <taxon>Metazoa</taxon>
        <taxon>Chordata</taxon>
        <taxon>Craniata</taxon>
        <taxon>Vertebrata</taxon>
        <taxon>Euteleostomi</taxon>
        <taxon>Amphibia</taxon>
        <taxon>Batrachia</taxon>
        <taxon>Anura</taxon>
        <taxon>Pelobatoidea</taxon>
        <taxon>Pelobatidae</taxon>
        <taxon>Pelobates</taxon>
    </lineage>
</organism>
<protein>
    <submittedName>
        <fullName evidence="1">Uncharacterized protein</fullName>
    </submittedName>
</protein>
<gene>
    <name evidence="1" type="ORF">PECUL_23A011355</name>
</gene>
<proteinExistence type="predicted"/>
<sequence>LSKATIDWRRSMRPLTQELTNHKVPYKLSTPRCLLTSRATGPLHVRDASERADILQQLGLTTKASSSLPLGLQQHPLPGTLIGSHCLCQQPGEETSQQHQHHDFCRFCYTQYLCLHVSQVILLLSLVKYGTWCVPPSTHEVLLGKLFFHPSCTLNHQQVEDLKPINF</sequence>
<dbReference type="AlphaFoldDB" id="A0AAD1RI92"/>
<accession>A0AAD1RI92</accession>
<reference evidence="1" key="1">
    <citation type="submission" date="2022-03" db="EMBL/GenBank/DDBJ databases">
        <authorList>
            <person name="Alioto T."/>
            <person name="Alioto T."/>
            <person name="Gomez Garrido J."/>
        </authorList>
    </citation>
    <scope>NUCLEOTIDE SEQUENCE</scope>
</reference>
<evidence type="ECO:0000313" key="2">
    <source>
        <dbReference type="Proteomes" id="UP001295444"/>
    </source>
</evidence>
<evidence type="ECO:0000313" key="1">
    <source>
        <dbReference type="EMBL" id="CAH2256193.1"/>
    </source>
</evidence>
<keyword evidence="2" id="KW-1185">Reference proteome</keyword>